<protein>
    <submittedName>
        <fullName evidence="2">Uncharacterized protein</fullName>
    </submittedName>
</protein>
<accession>A0A7Y7B9W2</accession>
<evidence type="ECO:0000313" key="2">
    <source>
        <dbReference type="EMBL" id="NVK81649.1"/>
    </source>
</evidence>
<comment type="caution">
    <text evidence="2">The sequence shown here is derived from an EMBL/GenBank/DDBJ whole genome shotgun (WGS) entry which is preliminary data.</text>
</comment>
<keyword evidence="3" id="KW-1185">Reference proteome</keyword>
<keyword evidence="1" id="KW-0732">Signal</keyword>
<dbReference type="AlphaFoldDB" id="A0A7Y7B9W2"/>
<dbReference type="Proteomes" id="UP000587462">
    <property type="component" value="Unassembled WGS sequence"/>
</dbReference>
<sequence length="59" mass="6064">MHPTAVMTLGAAALLGLLPGSSRAESVDAPRARPFMIDDGRVASLLLKGKLGHKPDAAN</sequence>
<feature type="chain" id="PRO_5038884324" evidence="1">
    <location>
        <begin position="25"/>
        <end position="59"/>
    </location>
</feature>
<evidence type="ECO:0000313" key="3">
    <source>
        <dbReference type="Proteomes" id="UP000587462"/>
    </source>
</evidence>
<dbReference type="RefSeq" id="WP_171086579.1">
    <property type="nucleotide sequence ID" value="NZ_BNBU01000001.1"/>
</dbReference>
<gene>
    <name evidence="2" type="ORF">HG542_28950</name>
</gene>
<dbReference type="EMBL" id="JABBXF010000088">
    <property type="protein sequence ID" value="NVK81649.1"/>
    <property type="molecule type" value="Genomic_DNA"/>
</dbReference>
<feature type="signal peptide" evidence="1">
    <location>
        <begin position="1"/>
        <end position="24"/>
    </location>
</feature>
<evidence type="ECO:0000256" key="1">
    <source>
        <dbReference type="SAM" id="SignalP"/>
    </source>
</evidence>
<name>A0A7Y7B9W2_STRMO</name>
<organism evidence="2 3">
    <name type="scientific">Streptomyces morookaense</name>
    <name type="common">Streptoverticillium morookaense</name>
    <dbReference type="NCBI Taxonomy" id="1970"/>
    <lineage>
        <taxon>Bacteria</taxon>
        <taxon>Bacillati</taxon>
        <taxon>Actinomycetota</taxon>
        <taxon>Actinomycetes</taxon>
        <taxon>Kitasatosporales</taxon>
        <taxon>Streptomycetaceae</taxon>
        <taxon>Streptomyces</taxon>
    </lineage>
</organism>
<proteinExistence type="predicted"/>
<reference evidence="2 3" key="1">
    <citation type="submission" date="2020-04" db="EMBL/GenBank/DDBJ databases">
        <title>Draft Genome Sequence of Streptomyces morookaense DSM 40503, an 8-azaguanine-producing strain.</title>
        <authorList>
            <person name="Qi J."/>
            <person name="Gao J.-M."/>
        </authorList>
    </citation>
    <scope>NUCLEOTIDE SEQUENCE [LARGE SCALE GENOMIC DNA]</scope>
    <source>
        <strain evidence="2 3">DSM 40503</strain>
    </source>
</reference>